<proteinExistence type="predicted"/>
<dbReference type="Gene3D" id="1.25.10.10">
    <property type="entry name" value="Leucine-rich Repeat Variant"/>
    <property type="match status" value="1"/>
</dbReference>
<protein>
    <recommendedName>
        <fullName evidence="3">DUF2336 domain-containing protein</fullName>
    </recommendedName>
</protein>
<dbReference type="RefSeq" id="WP_141859711.1">
    <property type="nucleotide sequence ID" value="NZ_BMNV01000010.1"/>
</dbReference>
<evidence type="ECO:0008006" key="3">
    <source>
        <dbReference type="Google" id="ProtNLM"/>
    </source>
</evidence>
<dbReference type="EMBL" id="JANVAD010000008">
    <property type="protein sequence ID" value="MCS6523745.1"/>
    <property type="molecule type" value="Genomic_DNA"/>
</dbReference>
<sequence>MTDGKSADTMKISEAADLARQSSERQVVDDLSLDDSRTVRIAAASNLSASDAAGKVLLSDKDPTVRLVAAAENLELRPRLYSVAGQSLDEDVRAVLASMFLERYALSLPPRIQYRLAKDASAEVQGRMAATTDDNDIFENLLKDAATKVRAYCASNPRINREQMQRLVTDRTAEVRTAVVGNGLRFPDEAQLMTFAADRSSAVRWAVIFRVDRPREALQLLAADPDDFNREHAERALQSEHLINAPAVVSAERERRSRAGTIATFPESS</sequence>
<dbReference type="InterPro" id="IPR016024">
    <property type="entry name" value="ARM-type_fold"/>
</dbReference>
<organism evidence="1 2">
    <name type="scientific">Curtobacterium citreum</name>
    <dbReference type="NCBI Taxonomy" id="2036"/>
    <lineage>
        <taxon>Bacteria</taxon>
        <taxon>Bacillati</taxon>
        <taxon>Actinomycetota</taxon>
        <taxon>Actinomycetes</taxon>
        <taxon>Micrococcales</taxon>
        <taxon>Microbacteriaceae</taxon>
        <taxon>Curtobacterium</taxon>
    </lineage>
</organism>
<dbReference type="SUPFAM" id="SSF48371">
    <property type="entry name" value="ARM repeat"/>
    <property type="match status" value="1"/>
</dbReference>
<evidence type="ECO:0000313" key="1">
    <source>
        <dbReference type="EMBL" id="MCS6523745.1"/>
    </source>
</evidence>
<accession>A0ABT2HKG5</accession>
<keyword evidence="2" id="KW-1185">Reference proteome</keyword>
<dbReference type="InterPro" id="IPR011989">
    <property type="entry name" value="ARM-like"/>
</dbReference>
<dbReference type="Proteomes" id="UP001652264">
    <property type="component" value="Unassembled WGS sequence"/>
</dbReference>
<comment type="caution">
    <text evidence="1">The sequence shown here is derived from an EMBL/GenBank/DDBJ whole genome shotgun (WGS) entry which is preliminary data.</text>
</comment>
<gene>
    <name evidence="1" type="ORF">NYQ28_14330</name>
</gene>
<evidence type="ECO:0000313" key="2">
    <source>
        <dbReference type="Proteomes" id="UP001652264"/>
    </source>
</evidence>
<reference evidence="1 2" key="1">
    <citation type="submission" date="2022-08" db="EMBL/GenBank/DDBJ databases">
        <title>Taxonomy of Curtobacterium flaccumfaciens.</title>
        <authorList>
            <person name="Osdaghi E."/>
            <person name="Taghavi S.M."/>
            <person name="Hamidizade M."/>
            <person name="Abachi H."/>
            <person name="Fazliarab A."/>
            <person name="Baeyen S."/>
            <person name="Portier P."/>
            <person name="Van Vaerenbergh J."/>
            <person name="Jacques M.-A."/>
        </authorList>
    </citation>
    <scope>NUCLEOTIDE SEQUENCE [LARGE SCALE GENOMIC DNA]</scope>
    <source>
        <strain evidence="1 2">LMG8786T</strain>
    </source>
</reference>
<name>A0ABT2HKG5_9MICO</name>